<proteinExistence type="predicted"/>
<dbReference type="GO" id="GO:0070897">
    <property type="term" value="P:transcription preinitiation complex assembly"/>
    <property type="evidence" value="ECO:0007669"/>
    <property type="project" value="InterPro"/>
</dbReference>
<dbReference type="Pfam" id="PF00382">
    <property type="entry name" value="TFIIB"/>
    <property type="match status" value="1"/>
</dbReference>
<dbReference type="EMBL" id="DQ491001">
    <property type="protein sequence ID" value="ABT13693.1"/>
    <property type="molecule type" value="Genomic_DNA"/>
</dbReference>
<reference evidence="4 5" key="1">
    <citation type="journal article" date="2007" name="Virology">
        <title>Sequence and annotation of the 314-kb MT325 and the 321-kb FR483 viruses that infect Chlorella Pbi.</title>
        <authorList>
            <person name="Fitzgerald L.A."/>
            <person name="Graves M.V."/>
            <person name="Li X."/>
            <person name="Feldblyum T."/>
            <person name="Hartigan J."/>
            <person name="Van Etten J.L."/>
        </authorList>
    </citation>
    <scope>NUCLEOTIDE SEQUENCE [LARGE SCALE GENOMIC DNA]</scope>
    <source>
        <strain evidence="4 5">MT325</strain>
    </source>
</reference>
<evidence type="ECO:0000256" key="1">
    <source>
        <dbReference type="ARBA" id="ARBA00023015"/>
    </source>
</evidence>
<evidence type="ECO:0000313" key="4">
    <source>
        <dbReference type="EMBL" id="ABT13693.1"/>
    </source>
</evidence>
<protein>
    <submittedName>
        <fullName evidence="4">Uncharacterized protein M139L</fullName>
    </submittedName>
</protein>
<dbReference type="Gene3D" id="2.20.25.10">
    <property type="match status" value="1"/>
</dbReference>
<keyword evidence="2" id="KW-0804">Transcription</keyword>
<dbReference type="Proteomes" id="UP000246715">
    <property type="component" value="Segment"/>
</dbReference>
<feature type="domain" description="Transcription factor TFIIB cyclin-like" evidence="3">
    <location>
        <begin position="119"/>
        <end position="198"/>
    </location>
</feature>
<dbReference type="InterPro" id="IPR036915">
    <property type="entry name" value="Cyclin-like_sf"/>
</dbReference>
<dbReference type="CDD" id="cd00043">
    <property type="entry name" value="CYCLIN_SF"/>
    <property type="match status" value="1"/>
</dbReference>
<sequence>MSFDPGNHKYINRKVCVFCLSNNQTIKMFLYNRPADTSANGCFCEVPTIIYDSQMGTEICAACGVVLESVLDESPEYGYDENGTDISYASSFSGVVIQTDNALTNKIQKTAMTSADAESSEMKKTIHTICDAFRIPSPNVIRDMAIELASMLREKVKICGKKRYACYAVAVYFACSLNHAKRELRSFHTVCSVEIKNLNFAVKTFRQYIGEHLIEKSNPHDALISSTIAKFSISEEHKKTLRKLVLNMADQYTGIFDSGRKPRTIIASLIMINVFRSDVPLDMREIADVMQICHSSISSGAKDLSKTYNIEF</sequence>
<dbReference type="SUPFAM" id="SSF47954">
    <property type="entry name" value="Cyclin-like"/>
    <property type="match status" value="2"/>
</dbReference>
<organismHost>
    <name type="scientific">Paramecium bursaria</name>
    <dbReference type="NCBI Taxonomy" id="74790"/>
</organismHost>
<dbReference type="GO" id="GO:0017025">
    <property type="term" value="F:TBP-class protein binding"/>
    <property type="evidence" value="ECO:0007669"/>
    <property type="project" value="InterPro"/>
</dbReference>
<dbReference type="InterPro" id="IPR000812">
    <property type="entry name" value="TFIIB"/>
</dbReference>
<dbReference type="PANTHER" id="PTHR11618:SF13">
    <property type="entry name" value="TRANSCRIPTION INITIATION FACTOR IIB"/>
    <property type="match status" value="1"/>
</dbReference>
<name>A7ITL9_PBCVM</name>
<evidence type="ECO:0000313" key="5">
    <source>
        <dbReference type="Proteomes" id="UP000246715"/>
    </source>
</evidence>
<evidence type="ECO:0000259" key="3">
    <source>
        <dbReference type="Pfam" id="PF00382"/>
    </source>
</evidence>
<accession>A7ITL9</accession>
<dbReference type="GO" id="GO:0097550">
    <property type="term" value="C:transcription preinitiation complex"/>
    <property type="evidence" value="ECO:0007669"/>
    <property type="project" value="TreeGrafter"/>
</dbReference>
<dbReference type="Gene3D" id="1.10.472.10">
    <property type="entry name" value="Cyclin-like"/>
    <property type="match status" value="2"/>
</dbReference>
<dbReference type="PANTHER" id="PTHR11618">
    <property type="entry name" value="TRANSCRIPTION INITIATION FACTOR IIB-RELATED"/>
    <property type="match status" value="1"/>
</dbReference>
<dbReference type="InterPro" id="IPR013150">
    <property type="entry name" value="TFIIB_cyclin"/>
</dbReference>
<keyword evidence="1" id="KW-0805">Transcription regulation</keyword>
<organism evidence="4 5">
    <name type="scientific">Paramecium bursaria Chlorella virus MT325</name>
    <name type="common">PBCV-MT325</name>
    <dbReference type="NCBI Taxonomy" id="346932"/>
    <lineage>
        <taxon>Viruses</taxon>
        <taxon>Varidnaviria</taxon>
        <taxon>Bamfordvirae</taxon>
        <taxon>Nucleocytoviricota</taxon>
        <taxon>Megaviricetes</taxon>
        <taxon>Algavirales</taxon>
        <taxon>Phycodnaviridae</taxon>
        <taxon>Chlorovirus</taxon>
        <taxon>Chlorovirus conductrix</taxon>
        <taxon>Paramecium bursaria Chlorella virus A1</taxon>
    </lineage>
</organism>
<gene>
    <name evidence="4" type="primary">M139L</name>
    <name evidence="4" type="ORF">MT325_M139L</name>
</gene>
<evidence type="ECO:0000256" key="2">
    <source>
        <dbReference type="ARBA" id="ARBA00023163"/>
    </source>
</evidence>